<evidence type="ECO:0000259" key="3">
    <source>
        <dbReference type="Pfam" id="PF08241"/>
    </source>
</evidence>
<protein>
    <recommendedName>
        <fullName evidence="3">Methyltransferase type 11 domain-containing protein</fullName>
    </recommendedName>
</protein>
<dbReference type="SUPFAM" id="SSF53335">
    <property type="entry name" value="S-adenosyl-L-methionine-dependent methyltransferases"/>
    <property type="match status" value="1"/>
</dbReference>
<dbReference type="EMBL" id="CP046391">
    <property type="protein sequence ID" value="QJC27542.1"/>
    <property type="molecule type" value="Genomic_DNA"/>
</dbReference>
<dbReference type="RefSeq" id="WP_169193175.1">
    <property type="nucleotide sequence ID" value="NZ_CP046391.1"/>
</dbReference>
<dbReference type="KEGG" id="aplt:ANPL_02375"/>
<dbReference type="AlphaFoldDB" id="A0A858PYA0"/>
<dbReference type="InterPro" id="IPR050602">
    <property type="entry name" value="Malonyl-ACP_OMT"/>
</dbReference>
<evidence type="ECO:0000256" key="2">
    <source>
        <dbReference type="ARBA" id="ARBA00022679"/>
    </source>
</evidence>
<dbReference type="Gene3D" id="3.40.50.150">
    <property type="entry name" value="Vaccinia Virus protein VP39"/>
    <property type="match status" value="1"/>
</dbReference>
<dbReference type="CDD" id="cd02440">
    <property type="entry name" value="AdoMet_MTases"/>
    <property type="match status" value="1"/>
</dbReference>
<dbReference type="Pfam" id="PF08241">
    <property type="entry name" value="Methyltransf_11"/>
    <property type="match status" value="1"/>
</dbReference>
<dbReference type="PANTHER" id="PTHR13090:SF1">
    <property type="entry name" value="ARGININE-HYDROXYLASE NDUFAF5, MITOCHONDRIAL"/>
    <property type="match status" value="1"/>
</dbReference>
<accession>A0A858PYA0</accession>
<dbReference type="InterPro" id="IPR013216">
    <property type="entry name" value="Methyltransf_11"/>
</dbReference>
<evidence type="ECO:0000256" key="1">
    <source>
        <dbReference type="ARBA" id="ARBA00022603"/>
    </source>
</evidence>
<dbReference type="GO" id="GO:0008757">
    <property type="term" value="F:S-adenosylmethionine-dependent methyltransferase activity"/>
    <property type="evidence" value="ECO:0007669"/>
    <property type="project" value="InterPro"/>
</dbReference>
<evidence type="ECO:0000313" key="5">
    <source>
        <dbReference type="Proteomes" id="UP000500930"/>
    </source>
</evidence>
<keyword evidence="1" id="KW-0489">Methyltransferase</keyword>
<dbReference type="GO" id="GO:0032259">
    <property type="term" value="P:methylation"/>
    <property type="evidence" value="ECO:0007669"/>
    <property type="project" value="UniProtKB-KW"/>
</dbReference>
<gene>
    <name evidence="4" type="ORF">ANPL_02375</name>
</gene>
<proteinExistence type="predicted"/>
<name>A0A858PYA0_9RICK</name>
<dbReference type="PANTHER" id="PTHR13090">
    <property type="entry name" value="ARGININE-HYDROXYLASE NDUFAF5, MITOCHONDRIAL"/>
    <property type="match status" value="1"/>
</dbReference>
<feature type="domain" description="Methyltransferase type 11" evidence="3">
    <location>
        <begin position="50"/>
        <end position="138"/>
    </location>
</feature>
<dbReference type="InterPro" id="IPR029063">
    <property type="entry name" value="SAM-dependent_MTases_sf"/>
</dbReference>
<dbReference type="Proteomes" id="UP000500930">
    <property type="component" value="Chromosome"/>
</dbReference>
<keyword evidence="5" id="KW-1185">Reference proteome</keyword>
<organism evidence="4 5">
    <name type="scientific">Anaplasma platys</name>
    <dbReference type="NCBI Taxonomy" id="949"/>
    <lineage>
        <taxon>Bacteria</taxon>
        <taxon>Pseudomonadati</taxon>
        <taxon>Pseudomonadota</taxon>
        <taxon>Alphaproteobacteria</taxon>
        <taxon>Rickettsiales</taxon>
        <taxon>Anaplasmataceae</taxon>
        <taxon>Anaplasma</taxon>
    </lineage>
</organism>
<reference evidence="4 5" key="1">
    <citation type="journal article" date="2020" name="Pathogens">
        <title>First Whole Genome Sequence of Anaplasma platys, an Obligate Intracellular Rickettsial Pathogen of Dogs.</title>
        <authorList>
            <person name="Llanes A."/>
            <person name="Rajeev S."/>
        </authorList>
    </citation>
    <scope>NUCLEOTIDE SEQUENCE [LARGE SCALE GENOMIC DNA]</scope>
    <source>
        <strain evidence="4 5">S3</strain>
    </source>
</reference>
<keyword evidence="2" id="KW-0808">Transferase</keyword>
<sequence>MPFCRRLTRFRRESAISFSHKLLIEVALLLSERVSMFLSRKKDEGVNVLVLGCRDGRVADELQPFLSQADKVYQCDVSPSILSSTNGACCIVADDEALPFRERSFDFLVSNLTLHNINDLVMVLTRFRSLLRPGGLFFAATFGNATLRDVKKAVIKTEGERIVARIQPFNYVSEWPMLLRKCGFQDIVVDVNLIEVSYDSLYHLFKDLKSMGEGNTFRKLYEPIGRRALDRAWDIYKESVGWKTEGPVPVCFEIAILKGNNKPWCP</sequence>
<evidence type="ECO:0000313" key="4">
    <source>
        <dbReference type="EMBL" id="QJC27542.1"/>
    </source>
</evidence>